<name>A0ABV0XXE2_9TELE</name>
<reference evidence="2 3" key="1">
    <citation type="submission" date="2021-06" db="EMBL/GenBank/DDBJ databases">
        <authorList>
            <person name="Palmer J.M."/>
        </authorList>
    </citation>
    <scope>NUCLEOTIDE SEQUENCE [LARGE SCALE GENOMIC DNA]</scope>
    <source>
        <strain evidence="2 3">AS_MEX2019</strain>
        <tissue evidence="2">Muscle</tissue>
    </source>
</reference>
<comment type="caution">
    <text evidence="2">The sequence shown here is derived from an EMBL/GenBank/DDBJ whole genome shotgun (WGS) entry which is preliminary data.</text>
</comment>
<dbReference type="EMBL" id="JAHRIP010017572">
    <property type="protein sequence ID" value="MEQ2286162.1"/>
    <property type="molecule type" value="Genomic_DNA"/>
</dbReference>
<accession>A0ABV0XXE2</accession>
<evidence type="ECO:0000256" key="1">
    <source>
        <dbReference type="SAM" id="Phobius"/>
    </source>
</evidence>
<keyword evidence="1" id="KW-1133">Transmembrane helix</keyword>
<keyword evidence="3" id="KW-1185">Reference proteome</keyword>
<keyword evidence="1" id="KW-0812">Transmembrane</keyword>
<organism evidence="2 3">
    <name type="scientific">Ameca splendens</name>
    <dbReference type="NCBI Taxonomy" id="208324"/>
    <lineage>
        <taxon>Eukaryota</taxon>
        <taxon>Metazoa</taxon>
        <taxon>Chordata</taxon>
        <taxon>Craniata</taxon>
        <taxon>Vertebrata</taxon>
        <taxon>Euteleostomi</taxon>
        <taxon>Actinopterygii</taxon>
        <taxon>Neopterygii</taxon>
        <taxon>Teleostei</taxon>
        <taxon>Neoteleostei</taxon>
        <taxon>Acanthomorphata</taxon>
        <taxon>Ovalentaria</taxon>
        <taxon>Atherinomorphae</taxon>
        <taxon>Cyprinodontiformes</taxon>
        <taxon>Goodeidae</taxon>
        <taxon>Ameca</taxon>
    </lineage>
</organism>
<feature type="transmembrane region" description="Helical" evidence="1">
    <location>
        <begin position="65"/>
        <end position="86"/>
    </location>
</feature>
<gene>
    <name evidence="2" type="ORF">AMECASPLE_039369</name>
</gene>
<keyword evidence="1" id="KW-0472">Membrane</keyword>
<dbReference type="Proteomes" id="UP001469553">
    <property type="component" value="Unassembled WGS sequence"/>
</dbReference>
<protein>
    <submittedName>
        <fullName evidence="2">Uncharacterized protein</fullName>
    </submittedName>
</protein>
<evidence type="ECO:0000313" key="3">
    <source>
        <dbReference type="Proteomes" id="UP001469553"/>
    </source>
</evidence>
<evidence type="ECO:0000313" key="2">
    <source>
        <dbReference type="EMBL" id="MEQ2286162.1"/>
    </source>
</evidence>
<sequence length="119" mass="13182">MGSPLNTRGSQISYTVSLHSHSAAIILTLNSNNMHEAEVLSCLWLMLLIWSKTLSKIFSEVKFTLTPLMTALIISLNLIKVSLIYLQKSSRRIFGETKADIVGAVASKSLSLSPDFRDR</sequence>
<proteinExistence type="predicted"/>